<evidence type="ECO:0000313" key="1">
    <source>
        <dbReference type="EMBL" id="AOZ87101.1"/>
    </source>
</evidence>
<accession>A0A1D9N9W7</accession>
<reference evidence="1" key="1">
    <citation type="submission" date="2016-07" db="EMBL/GenBank/DDBJ databases">
        <authorList>
            <person name="Zhai Y."/>
            <person name="He Z."/>
            <person name="Kang Y."/>
            <person name="Yu H."/>
            <person name="Wang J."/>
            <person name="Du P."/>
            <person name="Zhang Z."/>
            <person name="Chen Y."/>
            <person name="Hu S."/>
            <person name="Gao Z."/>
        </authorList>
    </citation>
    <scope>NUCLEOTIDE SEQUENCE [LARGE SCALE GENOMIC DNA]</scope>
    <source>
        <strain evidence="1">F5</strain>
        <plasmid evidence="1">pF5</plasmid>
    </source>
</reference>
<organism evidence="1">
    <name type="scientific">Klebsiella pneumoniae subsp. pneumoniae</name>
    <dbReference type="NCBI Taxonomy" id="72407"/>
    <lineage>
        <taxon>Bacteria</taxon>
        <taxon>Pseudomonadati</taxon>
        <taxon>Pseudomonadota</taxon>
        <taxon>Gammaproteobacteria</taxon>
        <taxon>Enterobacterales</taxon>
        <taxon>Enterobacteriaceae</taxon>
        <taxon>Klebsiella/Raoultella group</taxon>
        <taxon>Klebsiella</taxon>
        <taxon>Klebsiella pneumoniae complex</taxon>
    </lineage>
</organism>
<dbReference type="EMBL" id="CP016403">
    <property type="protein sequence ID" value="AOZ87101.1"/>
    <property type="molecule type" value="Genomic_DNA"/>
</dbReference>
<name>A0A1D9N9W7_KLEPN</name>
<proteinExistence type="predicted"/>
<dbReference type="AlphaFoldDB" id="A0A1D9N9W7"/>
<protein>
    <submittedName>
        <fullName evidence="1">Uncharacterized protein</fullName>
    </submittedName>
</protein>
<gene>
    <name evidence="1" type="ORF">A7K71_83</name>
</gene>
<geneLocation type="plasmid" evidence="1">
    <name>pF5</name>
</geneLocation>
<keyword evidence="1" id="KW-0614">Plasmid</keyword>
<sequence length="44" mass="4905">MNKTKGCLIANFATVPFRLPPLKAISRTLILTSLKSVVSLRKNY</sequence>